<evidence type="ECO:0000259" key="2">
    <source>
        <dbReference type="Pfam" id="PF00975"/>
    </source>
</evidence>
<dbReference type="PANTHER" id="PTHR11487">
    <property type="entry name" value="THIOESTERASE"/>
    <property type="match status" value="1"/>
</dbReference>
<dbReference type="SUPFAM" id="SSF53474">
    <property type="entry name" value="alpha/beta-Hydrolases"/>
    <property type="match status" value="1"/>
</dbReference>
<dbReference type="InterPro" id="IPR001031">
    <property type="entry name" value="Thioesterase"/>
</dbReference>
<dbReference type="Pfam" id="PF00975">
    <property type="entry name" value="Thioesterase"/>
    <property type="match status" value="1"/>
</dbReference>
<dbReference type="GO" id="GO:0008610">
    <property type="term" value="P:lipid biosynthetic process"/>
    <property type="evidence" value="ECO:0007669"/>
    <property type="project" value="TreeGrafter"/>
</dbReference>
<feature type="domain" description="Thioesterase" evidence="2">
    <location>
        <begin position="25"/>
        <end position="250"/>
    </location>
</feature>
<name>A0A4Y3PD16_BREPA</name>
<keyword evidence="4" id="KW-1185">Reference proteome</keyword>
<dbReference type="PANTHER" id="PTHR11487:SF0">
    <property type="entry name" value="S-ACYL FATTY ACID SYNTHASE THIOESTERASE, MEDIUM CHAIN"/>
    <property type="match status" value="1"/>
</dbReference>
<protein>
    <submittedName>
        <fullName evidence="3">Thioesterase</fullName>
    </submittedName>
</protein>
<evidence type="ECO:0000313" key="3">
    <source>
        <dbReference type="EMBL" id="GEB32430.1"/>
    </source>
</evidence>
<accession>A0A4Y3PD16</accession>
<dbReference type="InterPro" id="IPR029058">
    <property type="entry name" value="AB_hydrolase_fold"/>
</dbReference>
<evidence type="ECO:0000313" key="4">
    <source>
        <dbReference type="Proteomes" id="UP000316882"/>
    </source>
</evidence>
<dbReference type="Proteomes" id="UP000316882">
    <property type="component" value="Unassembled WGS sequence"/>
</dbReference>
<evidence type="ECO:0000256" key="1">
    <source>
        <dbReference type="ARBA" id="ARBA00007169"/>
    </source>
</evidence>
<organism evidence="3 4">
    <name type="scientific">Brevibacillus parabrevis</name>
    <dbReference type="NCBI Taxonomy" id="54914"/>
    <lineage>
        <taxon>Bacteria</taxon>
        <taxon>Bacillati</taxon>
        <taxon>Bacillota</taxon>
        <taxon>Bacilli</taxon>
        <taxon>Bacillales</taxon>
        <taxon>Paenibacillaceae</taxon>
        <taxon>Brevibacillus</taxon>
    </lineage>
</organism>
<gene>
    <name evidence="3" type="ORF">BPA01_20100</name>
</gene>
<comment type="similarity">
    <text evidence="1">Belongs to the thioesterase family.</text>
</comment>
<dbReference type="AlphaFoldDB" id="A0A4Y3PD16"/>
<dbReference type="EMBL" id="BJMH01000007">
    <property type="protein sequence ID" value="GEB32430.1"/>
    <property type="molecule type" value="Genomic_DNA"/>
</dbReference>
<proteinExistence type="inferred from homology"/>
<reference evidence="3 4" key="1">
    <citation type="submission" date="2019-06" db="EMBL/GenBank/DDBJ databases">
        <title>Whole genome shotgun sequence of Brevibacillus parabrevis NBRC 12334.</title>
        <authorList>
            <person name="Hosoyama A."/>
            <person name="Uohara A."/>
            <person name="Ohji S."/>
            <person name="Ichikawa N."/>
        </authorList>
    </citation>
    <scope>NUCLEOTIDE SEQUENCE [LARGE SCALE GENOMIC DNA]</scope>
    <source>
        <strain evidence="3 4">NBRC 12334</strain>
    </source>
</reference>
<comment type="caution">
    <text evidence="3">The sequence shown here is derived from an EMBL/GenBank/DDBJ whole genome shotgun (WGS) entry which is preliminary data.</text>
</comment>
<dbReference type="InterPro" id="IPR012223">
    <property type="entry name" value="TEII"/>
</dbReference>
<dbReference type="Gene3D" id="3.40.50.1820">
    <property type="entry name" value="alpha/beta hydrolase"/>
    <property type="match status" value="1"/>
</dbReference>
<dbReference type="RefSeq" id="WP_122963287.1">
    <property type="nucleotide sequence ID" value="NZ_BJMH01000007.1"/>
</dbReference>
<sequence length="263" mass="30178">MQKTHVSPSRWLLSPKMTAEAEVLLFSFHYAGGHAGIYREWQKKLPVQIGVCPVQLPGRSNRFMEPYYTDLSVMIRELAEALLPHLNRPFAFFGHSMGALVSFELARYLRNEYDIKPRHMFASGRHAPHLPDPGEAIHHLPDAEFLKGLRTLNGTPKELFENEENEEILQMLLPMLRADFTICEQYQYQEEEPLGCGLTAIGGWQDPDITVAHMEAWRKHTSASFQMHMLQGDHFFLHSEQEQLLSIIESTLQSYLVGYRGIG</sequence>